<dbReference type="GO" id="GO:0008168">
    <property type="term" value="F:methyltransferase activity"/>
    <property type="evidence" value="ECO:0007669"/>
    <property type="project" value="UniProtKB-KW"/>
</dbReference>
<sequence length="156" mass="17743">MRCLENRVPPPLLMVIIGLAMAPAITPQLPYAAPWQWLLCALLVLAGGVVVSLALRAFVQHKTTVNPLQPARATSLVSSGIFARSRNPMYLAMVCFLTAWAVLGGWQWQWLGPMLFAAYIQRFQIAPEERAMLQLFGRDYQEYTAAVPRWWRWRTK</sequence>
<evidence type="ECO:0000256" key="4">
    <source>
        <dbReference type="ARBA" id="ARBA00023136"/>
    </source>
</evidence>
<dbReference type="OrthoDB" id="9811969at2"/>
<keyword evidence="4 5" id="KW-0472">Membrane</keyword>
<accession>A0A4Y8UI28</accession>
<keyword evidence="7" id="KW-1185">Reference proteome</keyword>
<comment type="subcellular location">
    <subcellularLocation>
        <location evidence="1">Endomembrane system</location>
        <topology evidence="1">Multi-pass membrane protein</topology>
    </subcellularLocation>
</comment>
<comment type="caution">
    <text evidence="6">The sequence shown here is derived from an EMBL/GenBank/DDBJ whole genome shotgun (WGS) entry which is preliminary data.</text>
</comment>
<protein>
    <submittedName>
        <fullName evidence="6">Isoprenylcysteine carboxylmethyltransferase family protein</fullName>
    </submittedName>
</protein>
<feature type="transmembrane region" description="Helical" evidence="5">
    <location>
        <begin position="12"/>
        <end position="29"/>
    </location>
</feature>
<dbReference type="GO" id="GO:0032259">
    <property type="term" value="P:methylation"/>
    <property type="evidence" value="ECO:0007669"/>
    <property type="project" value="UniProtKB-KW"/>
</dbReference>
<evidence type="ECO:0000256" key="1">
    <source>
        <dbReference type="ARBA" id="ARBA00004127"/>
    </source>
</evidence>
<evidence type="ECO:0000313" key="6">
    <source>
        <dbReference type="EMBL" id="TFH67389.1"/>
    </source>
</evidence>
<evidence type="ECO:0000256" key="5">
    <source>
        <dbReference type="SAM" id="Phobius"/>
    </source>
</evidence>
<organism evidence="6 7">
    <name type="scientific">Gammaproteobacteria bacterium LSUCC0057</name>
    <dbReference type="NCBI Taxonomy" id="2559237"/>
    <lineage>
        <taxon>Bacteria</taxon>
        <taxon>Pseudomonadati</taxon>
        <taxon>Pseudomonadota</taxon>
        <taxon>Gammaproteobacteria</taxon>
        <taxon>Cellvibrionales</taxon>
        <taxon>Porticoccaceae</taxon>
        <taxon>SAR92 clade</taxon>
    </lineage>
</organism>
<keyword evidence="6" id="KW-0489">Methyltransferase</keyword>
<dbReference type="GO" id="GO:0012505">
    <property type="term" value="C:endomembrane system"/>
    <property type="evidence" value="ECO:0007669"/>
    <property type="project" value="UniProtKB-SubCell"/>
</dbReference>
<name>A0A4Y8UI28_9GAMM</name>
<evidence type="ECO:0000256" key="3">
    <source>
        <dbReference type="ARBA" id="ARBA00022989"/>
    </source>
</evidence>
<dbReference type="AlphaFoldDB" id="A0A4Y8UI28"/>
<dbReference type="PANTHER" id="PTHR12714">
    <property type="entry name" value="PROTEIN-S ISOPRENYLCYSTEINE O-METHYLTRANSFERASE"/>
    <property type="match status" value="1"/>
</dbReference>
<proteinExistence type="predicted"/>
<feature type="transmembrane region" description="Helical" evidence="5">
    <location>
        <begin position="35"/>
        <end position="59"/>
    </location>
</feature>
<dbReference type="PANTHER" id="PTHR12714:SF24">
    <property type="entry name" value="SLR1182 PROTEIN"/>
    <property type="match status" value="1"/>
</dbReference>
<dbReference type="EMBL" id="SPIA01000003">
    <property type="protein sequence ID" value="TFH67389.1"/>
    <property type="molecule type" value="Genomic_DNA"/>
</dbReference>
<dbReference type="Gene3D" id="1.20.120.1630">
    <property type="match status" value="1"/>
</dbReference>
<evidence type="ECO:0000256" key="2">
    <source>
        <dbReference type="ARBA" id="ARBA00022692"/>
    </source>
</evidence>
<dbReference type="InterPro" id="IPR007318">
    <property type="entry name" value="Phopholipid_MeTrfase"/>
</dbReference>
<keyword evidence="3 5" id="KW-1133">Transmembrane helix</keyword>
<evidence type="ECO:0000313" key="7">
    <source>
        <dbReference type="Proteomes" id="UP000298133"/>
    </source>
</evidence>
<keyword evidence="2 5" id="KW-0812">Transmembrane</keyword>
<dbReference type="Proteomes" id="UP000298133">
    <property type="component" value="Unassembled WGS sequence"/>
</dbReference>
<keyword evidence="6" id="KW-0808">Transferase</keyword>
<gene>
    <name evidence="6" type="ORF">E3W66_07810</name>
</gene>
<reference evidence="6 7" key="1">
    <citation type="submission" date="2019-03" db="EMBL/GenBank/DDBJ databases">
        <title>Draft genome of Gammaproteobacteria bacterium LSUCC0057, a member of the SAR92 clade.</title>
        <authorList>
            <person name="Lanclos V.C."/>
            <person name="Doiron C."/>
            <person name="Henson M.W."/>
            <person name="Thrash J.C."/>
        </authorList>
    </citation>
    <scope>NUCLEOTIDE SEQUENCE [LARGE SCALE GENOMIC DNA]</scope>
    <source>
        <strain evidence="6 7">LSUCC0057</strain>
    </source>
</reference>
<dbReference type="Pfam" id="PF04191">
    <property type="entry name" value="PEMT"/>
    <property type="match status" value="1"/>
</dbReference>
<feature type="transmembrane region" description="Helical" evidence="5">
    <location>
        <begin position="89"/>
        <end position="108"/>
    </location>
</feature>